<name>A0ABY6GM19_9VIRU</name>
<reference evidence="2 3" key="1">
    <citation type="submission" date="2022-09" db="EMBL/GenBank/DDBJ databases">
        <title>Evolutionary Diversification of Methanotrophic Ca. Methanophagales (ANME-1) and Their Expansive Virome.</title>
        <authorList>
            <person name="Laso-Perez R."/>
            <person name="Wu F."/>
            <person name="Cremiere A."/>
            <person name="Speth D.R."/>
            <person name="Magyar J.S."/>
            <person name="Krupovic M."/>
            <person name="Orphan V.J."/>
        </authorList>
    </citation>
    <scope>NUCLEOTIDE SEQUENCE [LARGE SCALE GENOMIC DNA]</scope>
    <source>
        <strain evidence="2">PBV300</strain>
    </source>
</reference>
<evidence type="ECO:0008006" key="4">
    <source>
        <dbReference type="Google" id="ProtNLM"/>
    </source>
</evidence>
<evidence type="ECO:0000313" key="3">
    <source>
        <dbReference type="Proteomes" id="UP001156320"/>
    </source>
</evidence>
<keyword evidence="1" id="KW-0175">Coiled coil</keyword>
<protein>
    <recommendedName>
        <fullName evidence="4">Antitoxin VbhA domain-containing protein</fullName>
    </recommendedName>
</protein>
<feature type="coiled-coil region" evidence="1">
    <location>
        <begin position="21"/>
        <end position="48"/>
    </location>
</feature>
<proteinExistence type="predicted"/>
<dbReference type="EMBL" id="OP413840">
    <property type="protein sequence ID" value="UYL64963.1"/>
    <property type="molecule type" value="Genomic_DNA"/>
</dbReference>
<gene>
    <name evidence="2" type="ORF">JBCDKDKM_00001</name>
</gene>
<keyword evidence="3" id="KW-1185">Reference proteome</keyword>
<evidence type="ECO:0000313" key="2">
    <source>
        <dbReference type="EMBL" id="UYL64963.1"/>
    </source>
</evidence>
<sequence>MGEEREGLKEKAEEKERKYLLWRLRNLRAAKQRKMERLQRECGEVAVEWQRISEITYKFERGEISAEEVKRLLGEKGEYAEK</sequence>
<organism evidence="2 3">
    <name type="scientific">Methanophagales virus PBV300</name>
    <dbReference type="NCBI Taxonomy" id="2987731"/>
    <lineage>
        <taxon>Viruses</taxon>
        <taxon>Adnaviria</taxon>
        <taxon>Zilligvirae</taxon>
        <taxon>Taleaviricota</taxon>
        <taxon>Tokiviricetes</taxon>
        <taxon>Maximonvirales</taxon>
        <taxon>Ahmunviridae</taxon>
        <taxon>Yumkaaxvirus</taxon>
        <taxon>Yumkaaxvirus pescaderoense</taxon>
    </lineage>
</organism>
<accession>A0ABY6GM19</accession>
<evidence type="ECO:0000256" key="1">
    <source>
        <dbReference type="SAM" id="Coils"/>
    </source>
</evidence>
<dbReference type="Proteomes" id="UP001156320">
    <property type="component" value="Segment"/>
</dbReference>